<feature type="transmembrane region" description="Helical" evidence="12">
    <location>
        <begin position="20"/>
        <end position="40"/>
    </location>
</feature>
<dbReference type="GO" id="GO:0000155">
    <property type="term" value="F:phosphorelay sensor kinase activity"/>
    <property type="evidence" value="ECO:0007669"/>
    <property type="project" value="InterPro"/>
</dbReference>
<dbReference type="SMART" id="SM00304">
    <property type="entry name" value="HAMP"/>
    <property type="match status" value="1"/>
</dbReference>
<evidence type="ECO:0000256" key="12">
    <source>
        <dbReference type="SAM" id="Phobius"/>
    </source>
</evidence>
<reference evidence="14 15" key="1">
    <citation type="submission" date="2018-08" db="EMBL/GenBank/DDBJ databases">
        <title>A genome reference for cultivated species of the human gut microbiota.</title>
        <authorList>
            <person name="Zou Y."/>
            <person name="Xue W."/>
            <person name="Luo G."/>
        </authorList>
    </citation>
    <scope>NUCLEOTIDE SEQUENCE [LARGE SCALE GENOMIC DNA]</scope>
    <source>
        <strain evidence="14 15">AF19-13AC</strain>
    </source>
</reference>
<dbReference type="InterPro" id="IPR003660">
    <property type="entry name" value="HAMP_dom"/>
</dbReference>
<dbReference type="PANTHER" id="PTHR34220:SF11">
    <property type="entry name" value="SENSOR PROTEIN KINASE HPTS"/>
    <property type="match status" value="1"/>
</dbReference>
<comment type="caution">
    <text evidence="14">The sequence shown here is derived from an EMBL/GenBank/DDBJ whole genome shotgun (WGS) entry which is preliminary data.</text>
</comment>
<dbReference type="PANTHER" id="PTHR34220">
    <property type="entry name" value="SENSOR HISTIDINE KINASE YPDA"/>
    <property type="match status" value="1"/>
</dbReference>
<dbReference type="Gene3D" id="3.30.565.10">
    <property type="entry name" value="Histidine kinase-like ATPase, C-terminal domain"/>
    <property type="match status" value="1"/>
</dbReference>
<dbReference type="Gene3D" id="6.10.340.10">
    <property type="match status" value="1"/>
</dbReference>
<evidence type="ECO:0000256" key="11">
    <source>
        <dbReference type="ARBA" id="ARBA00023136"/>
    </source>
</evidence>
<keyword evidence="2" id="KW-1003">Cell membrane</keyword>
<dbReference type="GO" id="GO:0005886">
    <property type="term" value="C:plasma membrane"/>
    <property type="evidence" value="ECO:0007669"/>
    <property type="project" value="UniProtKB-SubCell"/>
</dbReference>
<evidence type="ECO:0000256" key="7">
    <source>
        <dbReference type="ARBA" id="ARBA00022777"/>
    </source>
</evidence>
<evidence type="ECO:0000256" key="5">
    <source>
        <dbReference type="ARBA" id="ARBA00022692"/>
    </source>
</evidence>
<keyword evidence="9 12" id="KW-1133">Transmembrane helix</keyword>
<evidence type="ECO:0000259" key="13">
    <source>
        <dbReference type="PROSITE" id="PS50885"/>
    </source>
</evidence>
<dbReference type="Pfam" id="PF00672">
    <property type="entry name" value="HAMP"/>
    <property type="match status" value="1"/>
</dbReference>
<dbReference type="SUPFAM" id="SSF158472">
    <property type="entry name" value="HAMP domain-like"/>
    <property type="match status" value="1"/>
</dbReference>
<dbReference type="PROSITE" id="PS50885">
    <property type="entry name" value="HAMP"/>
    <property type="match status" value="1"/>
</dbReference>
<proteinExistence type="predicted"/>
<keyword evidence="11 12" id="KW-0472">Membrane</keyword>
<keyword evidence="8" id="KW-0067">ATP-binding</keyword>
<evidence type="ECO:0000256" key="6">
    <source>
        <dbReference type="ARBA" id="ARBA00022741"/>
    </source>
</evidence>
<dbReference type="InterPro" id="IPR036890">
    <property type="entry name" value="HATPase_C_sf"/>
</dbReference>
<dbReference type="OrthoDB" id="9809348at2"/>
<comment type="subcellular location">
    <subcellularLocation>
        <location evidence="1">Cell membrane</location>
        <topology evidence="1">Multi-pass membrane protein</topology>
    </subcellularLocation>
</comment>
<sequence length="608" mass="69934">MRKGCSRMRWMKNRGVITKITWMIAVVLIIPTAVVGIFYYNSYKKTLLKDAGIQMERELEGLKTTMDNNLDAIHAVINELSYRQEFAYYLDGKNILSERERQHYASGMEEELINIRYLYPNLFYQIVVYGDNESLDLNNDWQFSMDILKKKAYYDEILHSDSDLVYGSVRKADFLISTLDVDNLNIVKDGKLILPVYLKIRNLSTKDVVGILEVDMSVEKLAGNLFQKQDRDTDYLIFDRDGTLLHQTGTYETADFEQCLFKENEGKGSVSVAEEPYLLTYSRSNRCGLINVVLKSRKGVLEFASEMMLRVVVVAIVCGACVIGLTYLLLKRMLKRLVVLDDMMSQVESGHFDIAIREEGPDDEITRIIRRFNQMASHLQAVINSAVEKEQAQKAAELSALQAQINPHFLYNTLENMRMQCEIDGYYAIGDSLAALGDLFRYSIKWGSNEVPFRLEWDNLKNYISIMNMRYQEDLKCIMEIGEGVGDVMVPKMLLQPLVENSFSHGFKQVLPPWLIVIRAFRKRDMLVIMIEDNGSGIEQERLLEIRQCLKNDTPLRGEKKKRSIGLINVKQRLLHICRGGAEIFIDSQPDRGVKIVIEIKMEEESDV</sequence>
<dbReference type="InterPro" id="IPR050640">
    <property type="entry name" value="Bact_2-comp_sensor_kinase"/>
</dbReference>
<evidence type="ECO:0000256" key="10">
    <source>
        <dbReference type="ARBA" id="ARBA00023012"/>
    </source>
</evidence>
<dbReference type="SUPFAM" id="SSF55874">
    <property type="entry name" value="ATPase domain of HSP90 chaperone/DNA topoisomerase II/histidine kinase"/>
    <property type="match status" value="1"/>
</dbReference>
<dbReference type="Proteomes" id="UP000261023">
    <property type="component" value="Unassembled WGS sequence"/>
</dbReference>
<feature type="transmembrane region" description="Helical" evidence="12">
    <location>
        <begin position="307"/>
        <end position="330"/>
    </location>
</feature>
<keyword evidence="4" id="KW-0808">Transferase</keyword>
<keyword evidence="7" id="KW-0418">Kinase</keyword>
<dbReference type="InterPro" id="IPR003594">
    <property type="entry name" value="HATPase_dom"/>
</dbReference>
<organism evidence="14 15">
    <name type="scientific">Hungatella hathewayi</name>
    <dbReference type="NCBI Taxonomy" id="154046"/>
    <lineage>
        <taxon>Bacteria</taxon>
        <taxon>Bacillati</taxon>
        <taxon>Bacillota</taxon>
        <taxon>Clostridia</taxon>
        <taxon>Lachnospirales</taxon>
        <taxon>Lachnospiraceae</taxon>
        <taxon>Hungatella</taxon>
    </lineage>
</organism>
<dbReference type="Pfam" id="PF02518">
    <property type="entry name" value="HATPase_c"/>
    <property type="match status" value="1"/>
</dbReference>
<evidence type="ECO:0000256" key="8">
    <source>
        <dbReference type="ARBA" id="ARBA00022840"/>
    </source>
</evidence>
<evidence type="ECO:0000256" key="3">
    <source>
        <dbReference type="ARBA" id="ARBA00022553"/>
    </source>
</evidence>
<keyword evidence="3" id="KW-0597">Phosphoprotein</keyword>
<dbReference type="EMBL" id="QTJW01000007">
    <property type="protein sequence ID" value="RGD70405.1"/>
    <property type="molecule type" value="Genomic_DNA"/>
</dbReference>
<evidence type="ECO:0000256" key="9">
    <source>
        <dbReference type="ARBA" id="ARBA00022989"/>
    </source>
</evidence>
<evidence type="ECO:0000313" key="14">
    <source>
        <dbReference type="EMBL" id="RGD70405.1"/>
    </source>
</evidence>
<accession>A0A3E3DMS0</accession>
<protein>
    <submittedName>
        <fullName evidence="14">HAMP domain-containing protein</fullName>
    </submittedName>
</protein>
<name>A0A3E3DMS0_9FIRM</name>
<dbReference type="AlphaFoldDB" id="A0A3E3DMS0"/>
<dbReference type="Pfam" id="PF06580">
    <property type="entry name" value="His_kinase"/>
    <property type="match status" value="1"/>
</dbReference>
<evidence type="ECO:0000256" key="4">
    <source>
        <dbReference type="ARBA" id="ARBA00022679"/>
    </source>
</evidence>
<keyword evidence="5 12" id="KW-0812">Transmembrane</keyword>
<evidence type="ECO:0000313" key="15">
    <source>
        <dbReference type="Proteomes" id="UP000261023"/>
    </source>
</evidence>
<evidence type="ECO:0000256" key="2">
    <source>
        <dbReference type="ARBA" id="ARBA00022475"/>
    </source>
</evidence>
<dbReference type="GO" id="GO:0005524">
    <property type="term" value="F:ATP binding"/>
    <property type="evidence" value="ECO:0007669"/>
    <property type="project" value="UniProtKB-KW"/>
</dbReference>
<feature type="domain" description="HAMP" evidence="13">
    <location>
        <begin position="331"/>
        <end position="384"/>
    </location>
</feature>
<evidence type="ECO:0000256" key="1">
    <source>
        <dbReference type="ARBA" id="ARBA00004651"/>
    </source>
</evidence>
<dbReference type="InterPro" id="IPR010559">
    <property type="entry name" value="Sig_transdc_His_kin_internal"/>
</dbReference>
<dbReference type="CDD" id="cd06225">
    <property type="entry name" value="HAMP"/>
    <property type="match status" value="1"/>
</dbReference>
<gene>
    <name evidence="14" type="ORF">DWX31_12070</name>
</gene>
<keyword evidence="6" id="KW-0547">Nucleotide-binding</keyword>
<keyword evidence="10" id="KW-0902">Two-component regulatory system</keyword>